<dbReference type="EMBL" id="CP123390">
    <property type="protein sequence ID" value="XCC97855.1"/>
    <property type="molecule type" value="Genomic_DNA"/>
</dbReference>
<dbReference type="SUPFAM" id="SSF48452">
    <property type="entry name" value="TPR-like"/>
    <property type="match status" value="2"/>
</dbReference>
<dbReference type="AlphaFoldDB" id="A0AAU8AV04"/>
<dbReference type="InterPro" id="IPR005158">
    <property type="entry name" value="BTAD"/>
</dbReference>
<evidence type="ECO:0000259" key="1">
    <source>
        <dbReference type="SMART" id="SM01043"/>
    </source>
</evidence>
<evidence type="ECO:0000313" key="2">
    <source>
        <dbReference type="EMBL" id="XCC97855.1"/>
    </source>
</evidence>
<dbReference type="GO" id="GO:0003677">
    <property type="term" value="F:DNA binding"/>
    <property type="evidence" value="ECO:0007669"/>
    <property type="project" value="InterPro"/>
</dbReference>
<dbReference type="PANTHER" id="PTHR35807">
    <property type="entry name" value="TRANSCRIPTIONAL REGULATOR REDD-RELATED"/>
    <property type="match status" value="1"/>
</dbReference>
<dbReference type="Gene3D" id="1.25.40.10">
    <property type="entry name" value="Tetratricopeptide repeat domain"/>
    <property type="match status" value="2"/>
</dbReference>
<dbReference type="InterPro" id="IPR016032">
    <property type="entry name" value="Sig_transdc_resp-reg_C-effctor"/>
</dbReference>
<name>A0AAU8AV04_9RHOB</name>
<gene>
    <name evidence="2" type="ORF">PVT71_28945</name>
</gene>
<dbReference type="SUPFAM" id="SSF46894">
    <property type="entry name" value="C-terminal effector domain of the bipartite response regulators"/>
    <property type="match status" value="1"/>
</dbReference>
<reference evidence="2" key="1">
    <citation type="submission" date="2023-02" db="EMBL/GenBank/DDBJ databases">
        <title>Description and genomic characterization of Salipiger bruguierae sp. nov., isolated from the sediment of mangrove plant Bruguiera sexangula.</title>
        <authorList>
            <person name="Long M."/>
        </authorList>
    </citation>
    <scope>NUCLEOTIDE SEQUENCE</scope>
    <source>
        <strain evidence="2">H15</strain>
        <plasmid evidence="2">unnamed5</plasmid>
    </source>
</reference>
<dbReference type="SMART" id="SM01043">
    <property type="entry name" value="BTAD"/>
    <property type="match status" value="1"/>
</dbReference>
<keyword evidence="2" id="KW-0614">Plasmid</keyword>
<protein>
    <submittedName>
        <fullName evidence="2">BTAD domain-containing putative transcriptional regulator</fullName>
    </submittedName>
</protein>
<proteinExistence type="predicted"/>
<dbReference type="RefSeq" id="WP_353476734.1">
    <property type="nucleotide sequence ID" value="NZ_CP123390.1"/>
</dbReference>
<dbReference type="GO" id="GO:0006355">
    <property type="term" value="P:regulation of DNA-templated transcription"/>
    <property type="evidence" value="ECO:0007669"/>
    <property type="project" value="InterPro"/>
</dbReference>
<dbReference type="Pfam" id="PF03704">
    <property type="entry name" value="BTAD"/>
    <property type="match status" value="1"/>
</dbReference>
<dbReference type="Gene3D" id="1.10.10.10">
    <property type="entry name" value="Winged helix-like DNA-binding domain superfamily/Winged helix DNA-binding domain"/>
    <property type="match status" value="1"/>
</dbReference>
<dbReference type="InterPro" id="IPR051677">
    <property type="entry name" value="AfsR-DnrI-RedD_regulator"/>
</dbReference>
<organism evidence="2">
    <name type="scientific">Alloyangia sp. H15</name>
    <dbReference type="NCBI Taxonomy" id="3029062"/>
    <lineage>
        <taxon>Bacteria</taxon>
        <taxon>Pseudomonadati</taxon>
        <taxon>Pseudomonadota</taxon>
        <taxon>Alphaproteobacteria</taxon>
        <taxon>Rhodobacterales</taxon>
        <taxon>Roseobacteraceae</taxon>
        <taxon>Alloyangia</taxon>
    </lineage>
</organism>
<geneLocation type="plasmid" evidence="2">
    <name>unnamed5</name>
</geneLocation>
<sequence length="649" mass="70784">MSISLLGDCRITPSASDPVASLGQKEQGLLAVLALASGTPIPRERLAALLWSDRDELHARDSLKHALGHLREALRSARDALCSDRHSVHLDPVAVDIDALAFERHCAEGSEAAAERALALYRGGLLEGCAVRDPAFEDWLATERRRFGRLAEQAAGRVMAGALETGDADRALGAALRLEAMDPLREDACRTIMTCLARKGDRCGALRRFETLRAALRDELGVAPEPQTLAVVDEVSKHPLRQADPATPPHKPARPSIAVLAFDVSGTEAEQAYFADGVVEEIIGALSRVRWLFVISRSSSFTWRGEQEDVTRIGQTLGVRYILSGSVRRGGDRMRIAGRLVDAASGGLLWAETFEGGLENVFDLQDRVTARVVGAVAPRLEQAEIERARAKLTGHLDAYDVYLRGLAALHRWTREGNLEAISAFRTATAKDPGFASAYGLEARCYSQQKACGWVTDLPALIAATRQAAGRAIDHGRDDAVALATAGIGMALVANEVSHGDDLVTRALELNPNLANAWLFSGWINGWLGRAEIALDHVARGMRLNPYDPETAMMYAAKGYAHFVAGDYADAARWAERSARNRPSYLIASCILAASRAFLGDIEEARRMVARIREIDRRMSATKLIAHYPIQRDVDRDRWREGMRIAGLPD</sequence>
<dbReference type="InterPro" id="IPR011990">
    <property type="entry name" value="TPR-like_helical_dom_sf"/>
</dbReference>
<accession>A0AAU8AV04</accession>
<feature type="domain" description="Bacterial transcriptional activator" evidence="1">
    <location>
        <begin position="97"/>
        <end position="236"/>
    </location>
</feature>
<dbReference type="InterPro" id="IPR036388">
    <property type="entry name" value="WH-like_DNA-bd_sf"/>
</dbReference>